<protein>
    <submittedName>
        <fullName evidence="2">Uncharacterized protein</fullName>
    </submittedName>
</protein>
<keyword evidence="1" id="KW-0472">Membrane</keyword>
<dbReference type="AlphaFoldDB" id="A0A8D8XH84"/>
<keyword evidence="1" id="KW-0812">Transmembrane</keyword>
<evidence type="ECO:0000313" key="2">
    <source>
        <dbReference type="EMBL" id="CAG6694879.1"/>
    </source>
</evidence>
<evidence type="ECO:0000256" key="1">
    <source>
        <dbReference type="SAM" id="Phobius"/>
    </source>
</evidence>
<keyword evidence="1" id="KW-1133">Transmembrane helix</keyword>
<sequence>MLSLFYIEQRENVKNHFVRFGSFPPSFLPLFRLLFLPFFPSLLPFLPLFLLFFLCFLSFLFSPSAFGFYFYTINIVLRLTSAVNMEHSFRSTLYHVREAH</sequence>
<feature type="transmembrane region" description="Helical" evidence="1">
    <location>
        <begin position="20"/>
        <end position="39"/>
    </location>
</feature>
<dbReference type="EMBL" id="HBUF01320650">
    <property type="protein sequence ID" value="CAG6694878.1"/>
    <property type="molecule type" value="Transcribed_RNA"/>
</dbReference>
<dbReference type="EMBL" id="HBUF01320651">
    <property type="protein sequence ID" value="CAG6694879.1"/>
    <property type="molecule type" value="Transcribed_RNA"/>
</dbReference>
<proteinExistence type="predicted"/>
<feature type="transmembrane region" description="Helical" evidence="1">
    <location>
        <begin position="45"/>
        <end position="71"/>
    </location>
</feature>
<accession>A0A8D8XH84</accession>
<reference evidence="2" key="1">
    <citation type="submission" date="2021-05" db="EMBL/GenBank/DDBJ databases">
        <authorList>
            <person name="Alioto T."/>
            <person name="Alioto T."/>
            <person name="Gomez Garrido J."/>
        </authorList>
    </citation>
    <scope>NUCLEOTIDE SEQUENCE</scope>
</reference>
<organism evidence="2">
    <name type="scientific">Cacopsylla melanoneura</name>
    <dbReference type="NCBI Taxonomy" id="428564"/>
    <lineage>
        <taxon>Eukaryota</taxon>
        <taxon>Metazoa</taxon>
        <taxon>Ecdysozoa</taxon>
        <taxon>Arthropoda</taxon>
        <taxon>Hexapoda</taxon>
        <taxon>Insecta</taxon>
        <taxon>Pterygota</taxon>
        <taxon>Neoptera</taxon>
        <taxon>Paraneoptera</taxon>
        <taxon>Hemiptera</taxon>
        <taxon>Sternorrhyncha</taxon>
        <taxon>Psylloidea</taxon>
        <taxon>Psyllidae</taxon>
        <taxon>Psyllinae</taxon>
        <taxon>Cacopsylla</taxon>
    </lineage>
</organism>
<name>A0A8D8XH84_9HEMI</name>